<organism evidence="8 9">
    <name type="scientific">Levilactobacillus tongjiangensis</name>
    <dbReference type="NCBI Taxonomy" id="2486023"/>
    <lineage>
        <taxon>Bacteria</taxon>
        <taxon>Bacillati</taxon>
        <taxon>Bacillota</taxon>
        <taxon>Bacilli</taxon>
        <taxon>Lactobacillales</taxon>
        <taxon>Lactobacillaceae</taxon>
        <taxon>Levilactobacillus</taxon>
    </lineage>
</organism>
<keyword evidence="3 6" id="KW-0812">Transmembrane</keyword>
<evidence type="ECO:0000313" key="8">
    <source>
        <dbReference type="EMBL" id="MFC6207905.1"/>
    </source>
</evidence>
<gene>
    <name evidence="8" type="ORF">ACFP1G_10580</name>
</gene>
<protein>
    <submittedName>
        <fullName evidence="8">MFS transporter</fullName>
    </submittedName>
</protein>
<feature type="transmembrane region" description="Helical" evidence="6">
    <location>
        <begin position="86"/>
        <end position="103"/>
    </location>
</feature>
<sequence>MDNSMSKLDQLPISKWHWEMFFILGMGLQCNGFLNSSGSSILADLVNVGWSNNYLNAFFSSAMMAGFFIGSLFGGIIGDKIGRKKSYEICVLIFGTFALVAAASPNMYFLIVCRCLMGIGMGAGIVIGYGTFTELMPARVRGKWSARISFLGNLSPIIATITAFMIIPHLGWRTIFIIGGIAAFIILYFIKRYLYESPRWYIRNGQVEKGNQVIDNIVLDIEKSKHTKLDFKPASENTNSGNNTAPEKIKFSSFFHGSLGRRLLVSSVTLVAMDLSLYTVTVWIPTIFVNNGFNITKSLLMTMLVMLGAPLGVFCSTFIIDKFPRKWFGVSLILSIAILGYVYSIQRSDIGIILVGIVLTFILYIYNAFSSAVYAPEVWPTKSKMRGLGIADAIGRIAAIITPYLIAWLLTDFGQVIVFAVIGALLVACALILSIFGFETRNVPVEKIETMFNDNTEDTHEKESSSYDCKISKKVTLEHSN</sequence>
<feature type="transmembrane region" description="Helical" evidence="6">
    <location>
        <begin position="327"/>
        <end position="344"/>
    </location>
</feature>
<name>A0ABW1STW3_9LACO</name>
<dbReference type="Gene3D" id="1.20.1250.20">
    <property type="entry name" value="MFS general substrate transporter like domains"/>
    <property type="match status" value="1"/>
</dbReference>
<feature type="transmembrane region" description="Helical" evidence="6">
    <location>
        <begin position="300"/>
        <end position="320"/>
    </location>
</feature>
<dbReference type="InterPro" id="IPR020846">
    <property type="entry name" value="MFS_dom"/>
</dbReference>
<feature type="transmembrane region" description="Helical" evidence="6">
    <location>
        <begin position="263"/>
        <end position="288"/>
    </location>
</feature>
<evidence type="ECO:0000256" key="5">
    <source>
        <dbReference type="ARBA" id="ARBA00023136"/>
    </source>
</evidence>
<proteinExistence type="predicted"/>
<dbReference type="RefSeq" id="WP_125694638.1">
    <property type="nucleotide sequence ID" value="NZ_JBHSSK010000027.1"/>
</dbReference>
<dbReference type="Pfam" id="PF00083">
    <property type="entry name" value="Sugar_tr"/>
    <property type="match status" value="1"/>
</dbReference>
<keyword evidence="9" id="KW-1185">Reference proteome</keyword>
<feature type="domain" description="Major facilitator superfamily (MFS) profile" evidence="7">
    <location>
        <begin position="20"/>
        <end position="441"/>
    </location>
</feature>
<feature type="transmembrane region" description="Helical" evidence="6">
    <location>
        <begin position="416"/>
        <end position="438"/>
    </location>
</feature>
<dbReference type="PANTHER" id="PTHR23511:SF34">
    <property type="entry name" value="SYNAPTIC VESICLE GLYCOPROTEIN 2"/>
    <property type="match status" value="1"/>
</dbReference>
<dbReference type="InterPro" id="IPR005828">
    <property type="entry name" value="MFS_sugar_transport-like"/>
</dbReference>
<dbReference type="EMBL" id="JBHSSK010000027">
    <property type="protein sequence ID" value="MFC6207905.1"/>
    <property type="molecule type" value="Genomic_DNA"/>
</dbReference>
<reference evidence="9" key="1">
    <citation type="journal article" date="2019" name="Int. J. Syst. Evol. Microbiol.">
        <title>The Global Catalogue of Microorganisms (GCM) 10K type strain sequencing project: providing services to taxonomists for standard genome sequencing and annotation.</title>
        <authorList>
            <consortium name="The Broad Institute Genomics Platform"/>
            <consortium name="The Broad Institute Genome Sequencing Center for Infectious Disease"/>
            <person name="Wu L."/>
            <person name="Ma J."/>
        </authorList>
    </citation>
    <scope>NUCLEOTIDE SEQUENCE [LARGE SCALE GENOMIC DNA]</scope>
    <source>
        <strain evidence="9">CCM 8905</strain>
    </source>
</reference>
<dbReference type="InterPro" id="IPR036259">
    <property type="entry name" value="MFS_trans_sf"/>
</dbReference>
<accession>A0ABW1STW3</accession>
<feature type="transmembrane region" description="Helical" evidence="6">
    <location>
        <begin position="21"/>
        <end position="42"/>
    </location>
</feature>
<evidence type="ECO:0000256" key="1">
    <source>
        <dbReference type="ARBA" id="ARBA00004651"/>
    </source>
</evidence>
<evidence type="ECO:0000256" key="4">
    <source>
        <dbReference type="ARBA" id="ARBA00022989"/>
    </source>
</evidence>
<dbReference type="CDD" id="cd17316">
    <property type="entry name" value="MFS_SV2_like"/>
    <property type="match status" value="1"/>
</dbReference>
<dbReference type="PROSITE" id="PS50850">
    <property type="entry name" value="MFS"/>
    <property type="match status" value="1"/>
</dbReference>
<dbReference type="PANTHER" id="PTHR23511">
    <property type="entry name" value="SYNAPTIC VESICLE GLYCOPROTEIN 2"/>
    <property type="match status" value="1"/>
</dbReference>
<feature type="transmembrane region" description="Helical" evidence="6">
    <location>
        <begin position="172"/>
        <end position="190"/>
    </location>
</feature>
<dbReference type="Proteomes" id="UP001596254">
    <property type="component" value="Unassembled WGS sequence"/>
</dbReference>
<evidence type="ECO:0000256" key="6">
    <source>
        <dbReference type="SAM" id="Phobius"/>
    </source>
</evidence>
<feature type="transmembrane region" description="Helical" evidence="6">
    <location>
        <begin position="390"/>
        <end position="410"/>
    </location>
</feature>
<feature type="transmembrane region" description="Helical" evidence="6">
    <location>
        <begin position="54"/>
        <end position="74"/>
    </location>
</feature>
<evidence type="ECO:0000313" key="9">
    <source>
        <dbReference type="Proteomes" id="UP001596254"/>
    </source>
</evidence>
<keyword evidence="2" id="KW-0813">Transport</keyword>
<feature type="transmembrane region" description="Helical" evidence="6">
    <location>
        <begin position="350"/>
        <end position="369"/>
    </location>
</feature>
<keyword evidence="4 6" id="KW-1133">Transmembrane helix</keyword>
<comment type="subcellular location">
    <subcellularLocation>
        <location evidence="1">Cell membrane</location>
        <topology evidence="1">Multi-pass membrane protein</topology>
    </subcellularLocation>
</comment>
<keyword evidence="5 6" id="KW-0472">Membrane</keyword>
<evidence type="ECO:0000256" key="2">
    <source>
        <dbReference type="ARBA" id="ARBA00022448"/>
    </source>
</evidence>
<dbReference type="SUPFAM" id="SSF103473">
    <property type="entry name" value="MFS general substrate transporter"/>
    <property type="match status" value="1"/>
</dbReference>
<evidence type="ECO:0000259" key="7">
    <source>
        <dbReference type="PROSITE" id="PS50850"/>
    </source>
</evidence>
<comment type="caution">
    <text evidence="8">The sequence shown here is derived from an EMBL/GenBank/DDBJ whole genome shotgun (WGS) entry which is preliminary data.</text>
</comment>
<feature type="transmembrane region" description="Helical" evidence="6">
    <location>
        <begin position="109"/>
        <end position="132"/>
    </location>
</feature>
<evidence type="ECO:0000256" key="3">
    <source>
        <dbReference type="ARBA" id="ARBA00022692"/>
    </source>
</evidence>
<feature type="transmembrane region" description="Helical" evidence="6">
    <location>
        <begin position="144"/>
        <end position="166"/>
    </location>
</feature>